<evidence type="ECO:0000313" key="4">
    <source>
        <dbReference type="Proteomes" id="UP000564496"/>
    </source>
</evidence>
<keyword evidence="2" id="KW-0812">Transmembrane</keyword>
<dbReference type="Proteomes" id="UP000564496">
    <property type="component" value="Unassembled WGS sequence"/>
</dbReference>
<evidence type="ECO:0000256" key="2">
    <source>
        <dbReference type="SAM" id="Phobius"/>
    </source>
</evidence>
<keyword evidence="2" id="KW-1133">Transmembrane helix</keyword>
<proteinExistence type="predicted"/>
<feature type="transmembrane region" description="Helical" evidence="2">
    <location>
        <begin position="35"/>
        <end position="58"/>
    </location>
</feature>
<dbReference type="AlphaFoldDB" id="A0A7Z0ITG8"/>
<feature type="region of interest" description="Disordered" evidence="1">
    <location>
        <begin position="1"/>
        <end position="32"/>
    </location>
</feature>
<dbReference type="EMBL" id="JACBZR010000001">
    <property type="protein sequence ID" value="NYI78905.1"/>
    <property type="molecule type" value="Genomic_DNA"/>
</dbReference>
<organism evidence="3 4">
    <name type="scientific">Nocardioides panzhihuensis</name>
    <dbReference type="NCBI Taxonomy" id="860243"/>
    <lineage>
        <taxon>Bacteria</taxon>
        <taxon>Bacillati</taxon>
        <taxon>Actinomycetota</taxon>
        <taxon>Actinomycetes</taxon>
        <taxon>Propionibacteriales</taxon>
        <taxon>Nocardioidaceae</taxon>
        <taxon>Nocardioides</taxon>
    </lineage>
</organism>
<name>A0A7Z0ITG8_9ACTN</name>
<keyword evidence="2" id="KW-0472">Membrane</keyword>
<reference evidence="3 4" key="1">
    <citation type="submission" date="2020-07" db="EMBL/GenBank/DDBJ databases">
        <title>Sequencing the genomes of 1000 actinobacteria strains.</title>
        <authorList>
            <person name="Klenk H.-P."/>
        </authorList>
    </citation>
    <scope>NUCLEOTIDE SEQUENCE [LARGE SCALE GENOMIC DNA]</scope>
    <source>
        <strain evidence="3 4">DSM 26487</strain>
    </source>
</reference>
<accession>A0A7Z0ITG8</accession>
<evidence type="ECO:0000313" key="3">
    <source>
        <dbReference type="EMBL" id="NYI78905.1"/>
    </source>
</evidence>
<evidence type="ECO:0000256" key="1">
    <source>
        <dbReference type="SAM" id="MobiDB-lite"/>
    </source>
</evidence>
<gene>
    <name evidence="3" type="ORF">BJ988_003553</name>
</gene>
<comment type="caution">
    <text evidence="3">The sequence shown here is derived from an EMBL/GenBank/DDBJ whole genome shotgun (WGS) entry which is preliminary data.</text>
</comment>
<sequence>MSSQMTATDDLIESTTPVVGPPRNRGRDRRERRTTVLVTGALVIVTLAMVFPLIWTFMSATKPLIDAFASRPRCFTPRRSTRSAACGWRPTSTGSS</sequence>
<keyword evidence="4" id="KW-1185">Reference proteome</keyword>
<dbReference type="RefSeq" id="WP_179659201.1">
    <property type="nucleotide sequence ID" value="NZ_JACBZR010000001.1"/>
</dbReference>
<protein>
    <submittedName>
        <fullName evidence="3">ABC-type glycerol-3-phosphate transport system permease component</fullName>
    </submittedName>
</protein>